<comment type="caution">
    <text evidence="1">The sequence shown here is derived from an EMBL/GenBank/DDBJ whole genome shotgun (WGS) entry which is preliminary data.</text>
</comment>
<evidence type="ECO:0000313" key="1">
    <source>
        <dbReference type="EMBL" id="MCY1078801.1"/>
    </source>
</evidence>
<organism evidence="1 2">
    <name type="scientific">Archangium lansingense</name>
    <dbReference type="NCBI Taxonomy" id="2995310"/>
    <lineage>
        <taxon>Bacteria</taxon>
        <taxon>Pseudomonadati</taxon>
        <taxon>Myxococcota</taxon>
        <taxon>Myxococcia</taxon>
        <taxon>Myxococcales</taxon>
        <taxon>Cystobacterineae</taxon>
        <taxon>Archangiaceae</taxon>
        <taxon>Archangium</taxon>
    </lineage>
</organism>
<sequence length="145" mass="15660">MNGKPVSEFYGQFTYEKFSGATGGVAAFPAQPDGINLFVATVFLMQDKSFTLYYAEGAGTVRANGYSAEIPLDRMFERTGKWSISGSSLKIGDLMTCHGMTVDGRDALRCAMDRAVGYAAAVGKTTTFTRATNSSPNDSQWADYQ</sequence>
<evidence type="ECO:0000313" key="2">
    <source>
        <dbReference type="Proteomes" id="UP001207654"/>
    </source>
</evidence>
<accession>A0ABT4ABV4</accession>
<keyword evidence="2" id="KW-1185">Reference proteome</keyword>
<dbReference type="EMBL" id="JAPNKA010000001">
    <property type="protein sequence ID" value="MCY1078801.1"/>
    <property type="molecule type" value="Genomic_DNA"/>
</dbReference>
<name>A0ABT4ABV4_9BACT</name>
<protein>
    <submittedName>
        <fullName evidence="1">Uncharacterized protein</fullName>
    </submittedName>
</protein>
<reference evidence="1 2" key="1">
    <citation type="submission" date="2022-11" db="EMBL/GenBank/DDBJ databases">
        <title>Minimal conservation of predation-associated metabolite biosynthetic gene clusters underscores biosynthetic potential of Myxococcota including descriptions for ten novel species: Archangium lansinium sp. nov., Myxococcus landrumus sp. nov., Nannocystis bai.</title>
        <authorList>
            <person name="Ahearne A."/>
            <person name="Stevens C."/>
            <person name="Phillips K."/>
        </authorList>
    </citation>
    <scope>NUCLEOTIDE SEQUENCE [LARGE SCALE GENOMIC DNA]</scope>
    <source>
        <strain evidence="1 2">MIWBW</strain>
    </source>
</reference>
<dbReference type="Proteomes" id="UP001207654">
    <property type="component" value="Unassembled WGS sequence"/>
</dbReference>
<proteinExistence type="predicted"/>
<dbReference type="RefSeq" id="WP_267537563.1">
    <property type="nucleotide sequence ID" value="NZ_JAPNKA010000001.1"/>
</dbReference>
<gene>
    <name evidence="1" type="ORF">OV287_30500</name>
</gene>